<sequence>MYMPEVIYAPNFSHYGLLYLGIEMSENITLNCLIVPCGQLHALPHDRAIQSVTALSQKYFFYPPTITIKAPCLLSESNTPAYTSTSVTGVETVLLADDIKKYDTAELLKGQNLGLSETSLKILENYDVTGRAFLKMKVLAKYGLDSDGIDSIPLFSPPTYEIQVFQALHGRDTS</sequence>
<organism evidence="1 2">
    <name type="scientific">Rhizophagus irregularis</name>
    <dbReference type="NCBI Taxonomy" id="588596"/>
    <lineage>
        <taxon>Eukaryota</taxon>
        <taxon>Fungi</taxon>
        <taxon>Fungi incertae sedis</taxon>
        <taxon>Mucoromycota</taxon>
        <taxon>Glomeromycotina</taxon>
        <taxon>Glomeromycetes</taxon>
        <taxon>Glomerales</taxon>
        <taxon>Glomeraceae</taxon>
        <taxon>Rhizophagus</taxon>
    </lineage>
</organism>
<evidence type="ECO:0000313" key="1">
    <source>
        <dbReference type="EMBL" id="PKY44305.1"/>
    </source>
</evidence>
<gene>
    <name evidence="1" type="ORF">RhiirA4_458561</name>
</gene>
<dbReference type="Proteomes" id="UP000234323">
    <property type="component" value="Unassembled WGS sequence"/>
</dbReference>
<protein>
    <submittedName>
        <fullName evidence="1">Uncharacterized protein</fullName>
    </submittedName>
</protein>
<dbReference type="EMBL" id="LLXI01000313">
    <property type="protein sequence ID" value="PKY44305.1"/>
    <property type="molecule type" value="Genomic_DNA"/>
</dbReference>
<accession>A0A2I1GCE6</accession>
<proteinExistence type="predicted"/>
<keyword evidence="2" id="KW-1185">Reference proteome</keyword>
<reference evidence="1 2" key="1">
    <citation type="submission" date="2015-10" db="EMBL/GenBank/DDBJ databases">
        <title>Genome analyses suggest a sexual origin of heterokaryosis in a supposedly ancient asexual fungus.</title>
        <authorList>
            <person name="Ropars J."/>
            <person name="Sedzielewska K."/>
            <person name="Noel J."/>
            <person name="Charron P."/>
            <person name="Farinelli L."/>
            <person name="Marton T."/>
            <person name="Kruger M."/>
            <person name="Pelin A."/>
            <person name="Brachmann A."/>
            <person name="Corradi N."/>
        </authorList>
    </citation>
    <scope>NUCLEOTIDE SEQUENCE [LARGE SCALE GENOMIC DNA]</scope>
    <source>
        <strain evidence="1 2">A4</strain>
    </source>
</reference>
<name>A0A2I1GCE6_9GLOM</name>
<dbReference type="AlphaFoldDB" id="A0A2I1GCE6"/>
<comment type="caution">
    <text evidence="1">The sequence shown here is derived from an EMBL/GenBank/DDBJ whole genome shotgun (WGS) entry which is preliminary data.</text>
</comment>
<evidence type="ECO:0000313" key="2">
    <source>
        <dbReference type="Proteomes" id="UP000234323"/>
    </source>
</evidence>